<evidence type="ECO:0000313" key="5">
    <source>
        <dbReference type="Proteomes" id="UP000241954"/>
    </source>
</evidence>
<evidence type="ECO:0000313" key="4">
    <source>
        <dbReference type="Proteomes" id="UP000241190"/>
    </source>
</evidence>
<keyword evidence="4" id="KW-1185">Reference proteome</keyword>
<gene>
    <name evidence="2" type="ORF">C9I88_13645</name>
    <name evidence="3" type="ORF">C9J52_13475</name>
</gene>
<keyword evidence="1" id="KW-0175">Coiled coil</keyword>
<evidence type="ECO:0008006" key="6">
    <source>
        <dbReference type="Google" id="ProtNLM"/>
    </source>
</evidence>
<feature type="coiled-coil region" evidence="1">
    <location>
        <begin position="59"/>
        <end position="96"/>
    </location>
</feature>
<dbReference type="AlphaFoldDB" id="A0A2T3MJ26"/>
<evidence type="ECO:0000313" key="3">
    <source>
        <dbReference type="EMBL" id="PSW94314.1"/>
    </source>
</evidence>
<name>A0A2T3MJ26_9GAMM</name>
<dbReference type="EMBL" id="PYLW01000015">
    <property type="protein sequence ID" value="PSV95232.1"/>
    <property type="molecule type" value="Genomic_DNA"/>
</dbReference>
<dbReference type="OrthoDB" id="5829924at2"/>
<dbReference type="Proteomes" id="UP000241954">
    <property type="component" value="Unassembled WGS sequence"/>
</dbReference>
<dbReference type="Proteomes" id="UP000241190">
    <property type="component" value="Unassembled WGS sequence"/>
</dbReference>
<dbReference type="RefSeq" id="WP_052675278.1">
    <property type="nucleotide sequence ID" value="NZ_JZSR01000026.1"/>
</dbReference>
<organism evidence="2 5">
    <name type="scientific">Photobacterium iliopiscarium</name>
    <dbReference type="NCBI Taxonomy" id="56192"/>
    <lineage>
        <taxon>Bacteria</taxon>
        <taxon>Pseudomonadati</taxon>
        <taxon>Pseudomonadota</taxon>
        <taxon>Gammaproteobacteria</taxon>
        <taxon>Vibrionales</taxon>
        <taxon>Vibrionaceae</taxon>
        <taxon>Photobacterium</taxon>
    </lineage>
</organism>
<accession>A0A2T3MJ26</accession>
<comment type="caution">
    <text evidence="2">The sequence shown here is derived from an EMBL/GenBank/DDBJ whole genome shotgun (WGS) entry which is preliminary data.</text>
</comment>
<sequence length="239" mass="26680">MSTTTTSKTPLLFSLLALIAGGAMGYGVGIKVEKSTNAPNLLSCQQQRQSQTERLDQSAKQYQLLVASNEKQSQQLEQTTKDLTAMTELVDKQKKEFSSQLALLAQKKQRLAVNQKKLVVNQQKLEVTKKKLDTEVVKLQTTTTKQQVVIDKSHQYFKRQAEMQANVKATQANVAELKLAAKGFKKACDEFKSGNSWNWVSQKDCDNYDQQLGLLKDKQAVLVSQQQALSVINAEIGKK</sequence>
<protein>
    <recommendedName>
        <fullName evidence="6">Chromosome segregation ATPase</fullName>
    </recommendedName>
</protein>
<dbReference type="EMBL" id="PYOP01000022">
    <property type="protein sequence ID" value="PSW94314.1"/>
    <property type="molecule type" value="Genomic_DNA"/>
</dbReference>
<dbReference type="GeneID" id="93549216"/>
<proteinExistence type="predicted"/>
<reference evidence="2 5" key="1">
    <citation type="submission" date="2018-01" db="EMBL/GenBank/DDBJ databases">
        <title>Whole genome sequencing of Histamine producing bacteria.</title>
        <authorList>
            <person name="Butler K."/>
        </authorList>
    </citation>
    <scope>NUCLEOTIDE SEQUENCE [LARGE SCALE GENOMIC DNA]</scope>
    <source>
        <strain evidence="3 4">ATCC 51761</strain>
        <strain evidence="2 5">NCIMB 13481</strain>
    </source>
</reference>
<evidence type="ECO:0000256" key="1">
    <source>
        <dbReference type="SAM" id="Coils"/>
    </source>
</evidence>
<evidence type="ECO:0000313" key="2">
    <source>
        <dbReference type="EMBL" id="PSV95232.1"/>
    </source>
</evidence>